<accession>A0A9D4IUJ1</accession>
<name>A0A9D4IUJ1_DREPO</name>
<comment type="caution">
    <text evidence="2">The sequence shown here is derived from an EMBL/GenBank/DDBJ whole genome shotgun (WGS) entry which is preliminary data.</text>
</comment>
<reference evidence="2" key="1">
    <citation type="journal article" date="2019" name="bioRxiv">
        <title>The Genome of the Zebra Mussel, Dreissena polymorpha: A Resource for Invasive Species Research.</title>
        <authorList>
            <person name="McCartney M.A."/>
            <person name="Auch B."/>
            <person name="Kono T."/>
            <person name="Mallez S."/>
            <person name="Zhang Y."/>
            <person name="Obille A."/>
            <person name="Becker A."/>
            <person name="Abrahante J.E."/>
            <person name="Garbe J."/>
            <person name="Badalamenti J.P."/>
            <person name="Herman A."/>
            <person name="Mangelson H."/>
            <person name="Liachko I."/>
            <person name="Sullivan S."/>
            <person name="Sone E.D."/>
            <person name="Koren S."/>
            <person name="Silverstein K.A.T."/>
            <person name="Beckman K.B."/>
            <person name="Gohl D.M."/>
        </authorList>
    </citation>
    <scope>NUCLEOTIDE SEQUENCE</scope>
    <source>
        <strain evidence="2">Duluth1</strain>
        <tissue evidence="2">Whole animal</tissue>
    </source>
</reference>
<evidence type="ECO:0000313" key="2">
    <source>
        <dbReference type="EMBL" id="KAH3787250.1"/>
    </source>
</evidence>
<sequence>MIPHFVNASYNVAGAVVQVPTYIYVNMTDIILLVFVIGVVGNILVVIVVFKE</sequence>
<keyword evidence="3" id="KW-1185">Reference proteome</keyword>
<dbReference type="Proteomes" id="UP000828390">
    <property type="component" value="Unassembled WGS sequence"/>
</dbReference>
<protein>
    <submittedName>
        <fullName evidence="2">Uncharacterized protein</fullName>
    </submittedName>
</protein>
<dbReference type="EMBL" id="JAIWYP010000008">
    <property type="protein sequence ID" value="KAH3787250.1"/>
    <property type="molecule type" value="Genomic_DNA"/>
</dbReference>
<evidence type="ECO:0000256" key="1">
    <source>
        <dbReference type="SAM" id="Phobius"/>
    </source>
</evidence>
<keyword evidence="1" id="KW-0812">Transmembrane</keyword>
<dbReference type="AlphaFoldDB" id="A0A9D4IUJ1"/>
<organism evidence="2 3">
    <name type="scientific">Dreissena polymorpha</name>
    <name type="common">Zebra mussel</name>
    <name type="synonym">Mytilus polymorpha</name>
    <dbReference type="NCBI Taxonomy" id="45954"/>
    <lineage>
        <taxon>Eukaryota</taxon>
        <taxon>Metazoa</taxon>
        <taxon>Spiralia</taxon>
        <taxon>Lophotrochozoa</taxon>
        <taxon>Mollusca</taxon>
        <taxon>Bivalvia</taxon>
        <taxon>Autobranchia</taxon>
        <taxon>Heteroconchia</taxon>
        <taxon>Euheterodonta</taxon>
        <taxon>Imparidentia</taxon>
        <taxon>Neoheterodontei</taxon>
        <taxon>Myida</taxon>
        <taxon>Dreissenoidea</taxon>
        <taxon>Dreissenidae</taxon>
        <taxon>Dreissena</taxon>
    </lineage>
</organism>
<reference evidence="2" key="2">
    <citation type="submission" date="2020-11" db="EMBL/GenBank/DDBJ databases">
        <authorList>
            <person name="McCartney M.A."/>
            <person name="Auch B."/>
            <person name="Kono T."/>
            <person name="Mallez S."/>
            <person name="Becker A."/>
            <person name="Gohl D.M."/>
            <person name="Silverstein K.A.T."/>
            <person name="Koren S."/>
            <person name="Bechman K.B."/>
            <person name="Herman A."/>
            <person name="Abrahante J.E."/>
            <person name="Garbe J."/>
        </authorList>
    </citation>
    <scope>NUCLEOTIDE SEQUENCE</scope>
    <source>
        <strain evidence="2">Duluth1</strain>
        <tissue evidence="2">Whole animal</tissue>
    </source>
</reference>
<keyword evidence="1" id="KW-0472">Membrane</keyword>
<proteinExistence type="predicted"/>
<gene>
    <name evidence="2" type="ORF">DPMN_165370</name>
</gene>
<evidence type="ECO:0000313" key="3">
    <source>
        <dbReference type="Proteomes" id="UP000828390"/>
    </source>
</evidence>
<feature type="transmembrane region" description="Helical" evidence="1">
    <location>
        <begin position="30"/>
        <end position="50"/>
    </location>
</feature>
<keyword evidence="1" id="KW-1133">Transmembrane helix</keyword>